<gene>
    <name evidence="2" type="ORF">SBOR_8204</name>
</gene>
<organism evidence="2 3">
    <name type="scientific">Sclerotinia borealis (strain F-4128)</name>
    <dbReference type="NCBI Taxonomy" id="1432307"/>
    <lineage>
        <taxon>Eukaryota</taxon>
        <taxon>Fungi</taxon>
        <taxon>Dikarya</taxon>
        <taxon>Ascomycota</taxon>
        <taxon>Pezizomycotina</taxon>
        <taxon>Leotiomycetes</taxon>
        <taxon>Helotiales</taxon>
        <taxon>Sclerotiniaceae</taxon>
        <taxon>Sclerotinia</taxon>
    </lineage>
</organism>
<evidence type="ECO:0000313" key="2">
    <source>
        <dbReference type="EMBL" id="ESZ91409.1"/>
    </source>
</evidence>
<feature type="region of interest" description="Disordered" evidence="1">
    <location>
        <begin position="50"/>
        <end position="90"/>
    </location>
</feature>
<feature type="compositionally biased region" description="Low complexity" evidence="1">
    <location>
        <begin position="341"/>
        <end position="354"/>
    </location>
</feature>
<sequence>MGQPIFFKPSSPILASKQAEEIASDIRSAIQRRHESGNESRAIYLARRRRALGLDHSPPSPPSITRPVHQDSNTNSHPSPPSITRPIYQDSNTTWPAAIAAITTTTRDAMNGTLTPIQSHTIDHGRQVPVNSEADGPSMPAVPESRDYPPSLPRFSNSMLVRIRDARGNRRWATRPPPSSEIDMNFISRTSIHRMRDHQTMEDDDSYSSSPAIFNRDITPNTALAERVDGLITLEDSIMEEVGEQQMIDHVEERRRQLRAVRRLQLYRRGRIDQQRRERQSGRVQRFSVPEHLEQIEQIDIAGSAEQFDLNGLGDRERSLSIGGEGSWNDLLITPDPQPPSASSSFASTAASSSQRPSANTSSSSLPESASIGDCDYVFDAETDLLDADLLDAEVEHFPCL</sequence>
<dbReference type="Proteomes" id="UP000019487">
    <property type="component" value="Unassembled WGS sequence"/>
</dbReference>
<dbReference type="OrthoDB" id="3946700at2759"/>
<evidence type="ECO:0000313" key="3">
    <source>
        <dbReference type="Proteomes" id="UP000019487"/>
    </source>
</evidence>
<name>W9C968_SCLBF</name>
<feature type="compositionally biased region" description="Polar residues" evidence="1">
    <location>
        <begin position="355"/>
        <end position="368"/>
    </location>
</feature>
<reference evidence="2 3" key="1">
    <citation type="journal article" date="2014" name="Genome Announc.">
        <title>Draft genome sequence of Sclerotinia borealis, a psychrophilic plant pathogenic fungus.</title>
        <authorList>
            <person name="Mardanov A.V."/>
            <person name="Beletsky A.V."/>
            <person name="Kadnikov V.V."/>
            <person name="Ignatov A.N."/>
            <person name="Ravin N.V."/>
        </authorList>
    </citation>
    <scope>NUCLEOTIDE SEQUENCE [LARGE SCALE GENOMIC DNA]</scope>
    <source>
        <strain evidence="3">F-4157</strain>
    </source>
</reference>
<evidence type="ECO:0000256" key="1">
    <source>
        <dbReference type="SAM" id="MobiDB-lite"/>
    </source>
</evidence>
<accession>W9C968</accession>
<dbReference type="AlphaFoldDB" id="W9C968"/>
<dbReference type="HOGENOM" id="CLU_584068_0_0_1"/>
<dbReference type="EMBL" id="AYSA01000505">
    <property type="protein sequence ID" value="ESZ91409.1"/>
    <property type="molecule type" value="Genomic_DNA"/>
</dbReference>
<comment type="caution">
    <text evidence="2">The sequence shown here is derived from an EMBL/GenBank/DDBJ whole genome shotgun (WGS) entry which is preliminary data.</text>
</comment>
<protein>
    <submittedName>
        <fullName evidence="2">Uncharacterized protein</fullName>
    </submittedName>
</protein>
<proteinExistence type="predicted"/>
<keyword evidence="3" id="KW-1185">Reference proteome</keyword>
<feature type="region of interest" description="Disordered" evidence="1">
    <location>
        <begin position="115"/>
        <end position="153"/>
    </location>
</feature>
<feature type="region of interest" description="Disordered" evidence="1">
    <location>
        <begin position="329"/>
        <end position="370"/>
    </location>
</feature>